<dbReference type="KEGG" id="mbry:B1812_16485"/>
<protein>
    <submittedName>
        <fullName evidence="2">Uncharacterized protein</fullName>
    </submittedName>
</protein>
<keyword evidence="1" id="KW-0472">Membrane</keyword>
<dbReference type="RefSeq" id="WP_085772541.1">
    <property type="nucleotide sequence ID" value="NZ_AP027149.1"/>
</dbReference>
<dbReference type="Proteomes" id="UP000193978">
    <property type="component" value="Chromosome"/>
</dbReference>
<proteinExistence type="predicted"/>
<feature type="transmembrane region" description="Helical" evidence="1">
    <location>
        <begin position="21"/>
        <end position="42"/>
    </location>
</feature>
<reference evidence="2 3" key="1">
    <citation type="submission" date="2017-02" db="EMBL/GenBank/DDBJ databases">
        <authorList>
            <person name="Peterson S.W."/>
        </authorList>
    </citation>
    <scope>NUCLEOTIDE SEQUENCE [LARGE SCALE GENOMIC DNA]</scope>
    <source>
        <strain evidence="2 3">S285</strain>
    </source>
</reference>
<gene>
    <name evidence="2" type="ORF">B1812_16485</name>
</gene>
<dbReference type="AlphaFoldDB" id="A0A1W6MXU3"/>
<keyword evidence="1" id="KW-1133">Transmembrane helix</keyword>
<evidence type="ECO:0000313" key="2">
    <source>
        <dbReference type="EMBL" id="ARN82415.1"/>
    </source>
</evidence>
<dbReference type="EMBL" id="CP019948">
    <property type="protein sequence ID" value="ARN82415.1"/>
    <property type="molecule type" value="Genomic_DNA"/>
</dbReference>
<evidence type="ECO:0000256" key="1">
    <source>
        <dbReference type="SAM" id="Phobius"/>
    </source>
</evidence>
<keyword evidence="3" id="KW-1185">Reference proteome</keyword>
<accession>A0A1W6MXU3</accession>
<feature type="transmembrane region" description="Helical" evidence="1">
    <location>
        <begin position="54"/>
        <end position="74"/>
    </location>
</feature>
<evidence type="ECO:0000313" key="3">
    <source>
        <dbReference type="Proteomes" id="UP000193978"/>
    </source>
</evidence>
<sequence length="167" mass="17334">MFIEPILKMAEAKIRAAVSRMSGAALALAPLVVAIGFGTAAANSWLRDAYGERAAYLVLGAAYLVIAIVIYAAARARERRHAATAAQLAETTILHPLREASDLLSLAGVETALLGLAGKTGAPALRLVAGQAGKNFHLLLGAGIGIYVASRILDALNRRHQTNTPGA</sequence>
<name>A0A1W6MXU3_9HYPH</name>
<keyword evidence="1" id="KW-0812">Transmembrane</keyword>
<organism evidence="2 3">
    <name type="scientific">Methylocystis bryophila</name>
    <dbReference type="NCBI Taxonomy" id="655015"/>
    <lineage>
        <taxon>Bacteria</taxon>
        <taxon>Pseudomonadati</taxon>
        <taxon>Pseudomonadota</taxon>
        <taxon>Alphaproteobacteria</taxon>
        <taxon>Hyphomicrobiales</taxon>
        <taxon>Methylocystaceae</taxon>
        <taxon>Methylocystis</taxon>
    </lineage>
</organism>